<dbReference type="SMART" id="SM00530">
    <property type="entry name" value="HTH_XRE"/>
    <property type="match status" value="1"/>
</dbReference>
<accession>A0ABS3RG14</accession>
<evidence type="ECO:0000313" key="3">
    <source>
        <dbReference type="EMBL" id="MBO2445180.1"/>
    </source>
</evidence>
<dbReference type="InterPro" id="IPR001387">
    <property type="entry name" value="Cro/C1-type_HTH"/>
</dbReference>
<evidence type="ECO:0000256" key="1">
    <source>
        <dbReference type="SAM" id="MobiDB-lite"/>
    </source>
</evidence>
<name>A0ABS3RG14_9ACTN</name>
<comment type="caution">
    <text evidence="3">The sequence shown here is derived from an EMBL/GenBank/DDBJ whole genome shotgun (WGS) entry which is preliminary data.</text>
</comment>
<dbReference type="CDD" id="cd00093">
    <property type="entry name" value="HTH_XRE"/>
    <property type="match status" value="1"/>
</dbReference>
<dbReference type="Proteomes" id="UP000666915">
    <property type="component" value="Unassembled WGS sequence"/>
</dbReference>
<dbReference type="RefSeq" id="WP_208274321.1">
    <property type="nucleotide sequence ID" value="NZ_BAAAGM010000121.1"/>
</dbReference>
<dbReference type="Pfam" id="PF13560">
    <property type="entry name" value="HTH_31"/>
    <property type="match status" value="1"/>
</dbReference>
<dbReference type="EMBL" id="JAGEOK010000064">
    <property type="protein sequence ID" value="MBO2445180.1"/>
    <property type="molecule type" value="Genomic_DNA"/>
</dbReference>
<feature type="domain" description="HTH cro/C1-type" evidence="2">
    <location>
        <begin position="21"/>
        <end position="77"/>
    </location>
</feature>
<feature type="region of interest" description="Disordered" evidence="1">
    <location>
        <begin position="90"/>
        <end position="118"/>
    </location>
</feature>
<proteinExistence type="predicted"/>
<organism evidence="3 4">
    <name type="scientific">Actinomadura nitritigenes</name>
    <dbReference type="NCBI Taxonomy" id="134602"/>
    <lineage>
        <taxon>Bacteria</taxon>
        <taxon>Bacillati</taxon>
        <taxon>Actinomycetota</taxon>
        <taxon>Actinomycetes</taxon>
        <taxon>Streptosporangiales</taxon>
        <taxon>Thermomonosporaceae</taxon>
        <taxon>Actinomadura</taxon>
    </lineage>
</organism>
<evidence type="ECO:0000313" key="4">
    <source>
        <dbReference type="Proteomes" id="UP000666915"/>
    </source>
</evidence>
<reference evidence="3 4" key="1">
    <citation type="submission" date="2021-03" db="EMBL/GenBank/DDBJ databases">
        <authorList>
            <person name="Kanchanasin P."/>
            <person name="Saeng-In P."/>
            <person name="Phongsopitanun W."/>
            <person name="Yuki M."/>
            <person name="Kudo T."/>
            <person name="Ohkuma M."/>
            <person name="Tanasupawat S."/>
        </authorList>
    </citation>
    <scope>NUCLEOTIDE SEQUENCE [LARGE SCALE GENOMIC DNA]</scope>
    <source>
        <strain evidence="3 4">L46</strain>
    </source>
</reference>
<gene>
    <name evidence="3" type="ORF">J4557_47530</name>
</gene>
<dbReference type="SUPFAM" id="SSF47413">
    <property type="entry name" value="lambda repressor-like DNA-binding domains"/>
    <property type="match status" value="1"/>
</dbReference>
<evidence type="ECO:0000259" key="2">
    <source>
        <dbReference type="SMART" id="SM00530"/>
    </source>
</evidence>
<protein>
    <submittedName>
        <fullName evidence="3">Helix-turn-helix transcriptional regulator</fullName>
    </submittedName>
</protein>
<sequence length="424" mass="43001">MARRERPLDPAAGPLESFAHDLRALRVSAGEPTYRQLAQLAGYSASTLSEAASGVRLPTLSVALAFVGACGGDTEEWENRWKEVHDAVRAPGEADPCPAEGDAGTADENAAPAEQDAGEAVVKREFLHAEVPNEPAPVSREFHSIVIGPAAAGGTARRNIAAVTAACLLAAGCFVAGLAVGGQDGGHGDAGGCPVLPKNPKFTATAYGEGAHVRSGAALDRPTVATYAPGCVIGFTGFCIGDKVTDRTAGIPDSRWFVLPDGHVVASAVVHGNPPTHLTPSGCAAARPVPRRLTLKAVGAPSQDSRVVLTATGPNVQIVGFAAYYAGDPASPGLRLWHQIGMIGESASSLSVTWRPDRLPAPVRAGDRVPVAAVACFGGGAPGEAAAAASLRLPGPRTAASLASPSTTVDASAREAACKYPSAS</sequence>
<dbReference type="InterPro" id="IPR010982">
    <property type="entry name" value="Lambda_DNA-bd_dom_sf"/>
</dbReference>
<keyword evidence="4" id="KW-1185">Reference proteome</keyword>